<feature type="transmembrane region" description="Helical" evidence="1">
    <location>
        <begin position="57"/>
        <end position="76"/>
    </location>
</feature>
<feature type="transmembrane region" description="Helical" evidence="1">
    <location>
        <begin position="219"/>
        <end position="240"/>
    </location>
</feature>
<evidence type="ECO:0008006" key="4">
    <source>
        <dbReference type="Google" id="ProtNLM"/>
    </source>
</evidence>
<sequence>MILFARLFLNEIYLWFLIKIRYMPEMIMGYIITLMFFMGIFYGVGLYADQDADKLDTFIIGMVIWMFAVTSYSGVSDEIDKEVNDGTFDKIYVTQHSLWYIIMVRAVVDVILGMANFFPFLFLFMWISSRWLDIDYFTMLSSMLLAAPSLLGVGYFLGGLFLLMKNTDTLKIVVQLLIVGLILLSAHPLNYFAFLPFVLGSSISKLAVNYQYAIQLQDAFFIGINSLVYLSCGILFFNYCENIARRKGTLCHS</sequence>
<organism evidence="2 3">
    <name type="scientific">Alteromonas gilva</name>
    <dbReference type="NCBI Taxonomy" id="2987522"/>
    <lineage>
        <taxon>Bacteria</taxon>
        <taxon>Pseudomonadati</taxon>
        <taxon>Pseudomonadota</taxon>
        <taxon>Gammaproteobacteria</taxon>
        <taxon>Alteromonadales</taxon>
        <taxon>Alteromonadaceae</taxon>
        <taxon>Alteromonas/Salinimonas group</taxon>
        <taxon>Alteromonas</taxon>
    </lineage>
</organism>
<feature type="transmembrane region" description="Helical" evidence="1">
    <location>
        <begin position="139"/>
        <end position="164"/>
    </location>
</feature>
<accession>A0ABT5L441</accession>
<keyword evidence="1" id="KW-1133">Transmembrane helix</keyword>
<dbReference type="Proteomes" id="UP001218788">
    <property type="component" value="Unassembled WGS sequence"/>
</dbReference>
<comment type="caution">
    <text evidence="2">The sequence shown here is derived from an EMBL/GenBank/DDBJ whole genome shotgun (WGS) entry which is preliminary data.</text>
</comment>
<evidence type="ECO:0000256" key="1">
    <source>
        <dbReference type="SAM" id="Phobius"/>
    </source>
</evidence>
<keyword evidence="1" id="KW-0812">Transmembrane</keyword>
<evidence type="ECO:0000313" key="2">
    <source>
        <dbReference type="EMBL" id="MDC8831807.1"/>
    </source>
</evidence>
<proteinExistence type="predicted"/>
<dbReference type="EMBL" id="JAQQXP010000001">
    <property type="protein sequence ID" value="MDC8831807.1"/>
    <property type="molecule type" value="Genomic_DNA"/>
</dbReference>
<feature type="transmembrane region" description="Helical" evidence="1">
    <location>
        <begin position="97"/>
        <end position="127"/>
    </location>
</feature>
<keyword evidence="1" id="KW-0472">Membrane</keyword>
<gene>
    <name evidence="2" type="ORF">OIK42_13685</name>
</gene>
<name>A0ABT5L441_9ALTE</name>
<feature type="transmembrane region" description="Helical" evidence="1">
    <location>
        <begin position="27"/>
        <end position="45"/>
    </location>
</feature>
<keyword evidence="3" id="KW-1185">Reference proteome</keyword>
<dbReference type="RefSeq" id="WP_273641324.1">
    <property type="nucleotide sequence ID" value="NZ_JAQQXP010000001.1"/>
</dbReference>
<feature type="transmembrane region" description="Helical" evidence="1">
    <location>
        <begin position="176"/>
        <end position="199"/>
    </location>
</feature>
<evidence type="ECO:0000313" key="3">
    <source>
        <dbReference type="Proteomes" id="UP001218788"/>
    </source>
</evidence>
<reference evidence="2 3" key="1">
    <citation type="submission" date="2022-10" db="EMBL/GenBank/DDBJ databases">
        <title>Alteromonas sp. chi3 Genome sequencing.</title>
        <authorList>
            <person name="Park S."/>
        </authorList>
    </citation>
    <scope>NUCLEOTIDE SEQUENCE [LARGE SCALE GENOMIC DNA]</scope>
    <source>
        <strain evidence="3">chi3</strain>
    </source>
</reference>
<protein>
    <recommendedName>
        <fullName evidence="4">ABC transporter</fullName>
    </recommendedName>
</protein>